<feature type="transmembrane region" description="Helical" evidence="2">
    <location>
        <begin position="115"/>
        <end position="136"/>
    </location>
</feature>
<evidence type="ECO:0000256" key="2">
    <source>
        <dbReference type="SAM" id="Phobius"/>
    </source>
</evidence>
<name>A0A8F9TW51_9BACT</name>
<dbReference type="Proteomes" id="UP000825051">
    <property type="component" value="Chromosome"/>
</dbReference>
<feature type="transmembrane region" description="Helical" evidence="2">
    <location>
        <begin position="84"/>
        <end position="103"/>
    </location>
</feature>
<gene>
    <name evidence="3" type="ORF">K0B96_06935</name>
</gene>
<evidence type="ECO:0000256" key="1">
    <source>
        <dbReference type="SAM" id="MobiDB-lite"/>
    </source>
</evidence>
<feature type="region of interest" description="Disordered" evidence="1">
    <location>
        <begin position="420"/>
        <end position="456"/>
    </location>
</feature>
<feature type="transmembrane region" description="Helical" evidence="2">
    <location>
        <begin position="242"/>
        <end position="262"/>
    </location>
</feature>
<accession>A0A8F9TW51</accession>
<dbReference type="KEGG" id="ole:K0B96_06935"/>
<keyword evidence="2" id="KW-0472">Membrane</keyword>
<keyword evidence="4" id="KW-1185">Reference proteome</keyword>
<feature type="transmembrane region" description="Helical" evidence="2">
    <location>
        <begin position="59"/>
        <end position="78"/>
    </location>
</feature>
<sequence length="456" mass="49167">MESTLKKLVWLYVILLIFEGSLRKWVLPSLANPLLIVRDPVALAIYTAAFFTGRFPRNGFLVAIAVLAVCSVIASFIAGQDNMWVMIYGLRINYGHLPLIWVIAKVLTREDVERLGSFLLIIALPMTVLMVAQFHAPMGAWINRGVGDDAGGQIFGADGKIRPPGFFSFITGPQLFYPLVAAFFLHQISGHRRLWLPLLLACGLAIVIALPVSISRTVMLATGIVGIAFFCCLPFTGGGVNLIRALLLVAIVGVGVSFLPVFQEGIRVFMMRWDTAAIGNDGDAWGSIMGRIMGNFTQPFYWAANAPFFGDGIGVGSNVGSRLLAGQIGFLLVEDEWGKVFLELGPVLGGAFLFLRVAIVFSLARLALRALFTARDNLPVLLLSACAIPIAQNQWAPPTILGFAVLGGGLVLASLNDEEAEDDELAVEDEDEIEVESAEEEPEIEPAPGATPPTLA</sequence>
<reference evidence="3" key="1">
    <citation type="submission" date="2021-08" db="EMBL/GenBank/DDBJ databases">
        <title>Genome of a novel bacterium of the phylum Verrucomicrobia, Oleiharenicola sp. KSB-15.</title>
        <authorList>
            <person name="Chung J.-H."/>
            <person name="Ahn J.-H."/>
            <person name="Yoon Y."/>
            <person name="Kim D.-Y."/>
            <person name="An S.-H."/>
            <person name="Park I."/>
            <person name="Yeon J."/>
        </authorList>
    </citation>
    <scope>NUCLEOTIDE SEQUENCE</scope>
    <source>
        <strain evidence="3">KSB-15</strain>
    </source>
</reference>
<proteinExistence type="predicted"/>
<keyword evidence="2" id="KW-0812">Transmembrane</keyword>
<dbReference type="AlphaFoldDB" id="A0A8F9TW51"/>
<evidence type="ECO:0008006" key="5">
    <source>
        <dbReference type="Google" id="ProtNLM"/>
    </source>
</evidence>
<dbReference type="EMBL" id="CP080507">
    <property type="protein sequence ID" value="QYM80339.1"/>
    <property type="molecule type" value="Genomic_DNA"/>
</dbReference>
<feature type="transmembrane region" description="Helical" evidence="2">
    <location>
        <begin position="194"/>
        <end position="212"/>
    </location>
</feature>
<feature type="compositionally biased region" description="Acidic residues" evidence="1">
    <location>
        <begin position="420"/>
        <end position="444"/>
    </location>
</feature>
<protein>
    <recommendedName>
        <fullName evidence="5">O-antigen ligase</fullName>
    </recommendedName>
</protein>
<evidence type="ECO:0000313" key="3">
    <source>
        <dbReference type="EMBL" id="QYM80339.1"/>
    </source>
</evidence>
<dbReference type="RefSeq" id="WP_220165376.1">
    <property type="nucleotide sequence ID" value="NZ_CP080507.1"/>
</dbReference>
<keyword evidence="2" id="KW-1133">Transmembrane helix</keyword>
<organism evidence="3 4">
    <name type="scientific">Horticoccus luteus</name>
    <dbReference type="NCBI Taxonomy" id="2862869"/>
    <lineage>
        <taxon>Bacteria</taxon>
        <taxon>Pseudomonadati</taxon>
        <taxon>Verrucomicrobiota</taxon>
        <taxon>Opitutia</taxon>
        <taxon>Opitutales</taxon>
        <taxon>Opitutaceae</taxon>
        <taxon>Horticoccus</taxon>
    </lineage>
</organism>
<feature type="transmembrane region" description="Helical" evidence="2">
    <location>
        <begin position="166"/>
        <end position="185"/>
    </location>
</feature>
<evidence type="ECO:0000313" key="4">
    <source>
        <dbReference type="Proteomes" id="UP000825051"/>
    </source>
</evidence>
<feature type="transmembrane region" description="Helical" evidence="2">
    <location>
        <begin position="218"/>
        <end position="235"/>
    </location>
</feature>